<dbReference type="EMBL" id="QGGM01000005">
    <property type="protein sequence ID" value="PWK13212.1"/>
    <property type="molecule type" value="Genomic_DNA"/>
</dbReference>
<evidence type="ECO:0000313" key="3">
    <source>
        <dbReference type="Proteomes" id="UP000245655"/>
    </source>
</evidence>
<evidence type="ECO:0000313" key="2">
    <source>
        <dbReference type="EMBL" id="PWK13212.1"/>
    </source>
</evidence>
<dbReference type="Proteomes" id="UP000245655">
    <property type="component" value="Unassembled WGS sequence"/>
</dbReference>
<evidence type="ECO:0000256" key="1">
    <source>
        <dbReference type="SAM" id="MobiDB-lite"/>
    </source>
</evidence>
<accession>A0A2V2A5V4</accession>
<reference evidence="2 3" key="1">
    <citation type="submission" date="2018-05" db="EMBL/GenBank/DDBJ databases">
        <title>Genomic Encyclopedia of Type Strains, Phase IV (KMG-IV): sequencing the most valuable type-strain genomes for metagenomic binning, comparative biology and taxonomic classification.</title>
        <authorList>
            <person name="Goeker M."/>
        </authorList>
    </citation>
    <scope>NUCLEOTIDE SEQUENCE [LARGE SCALE GENOMIC DNA]</scope>
    <source>
        <strain evidence="2 3">DSM 7229</strain>
    </source>
</reference>
<dbReference type="RefSeq" id="WP_087816186.1">
    <property type="nucleotide sequence ID" value="NZ_CAJGZY010000005.1"/>
</dbReference>
<sequence length="237" mass="27400">MTDTNPYNPYNFLPLQSTGRNETDTANTYAPEDMIKIYEQQFLIPVPEEKLTEFLPALKSFYDIDNHTLDVSAIIFDAIADASIIYNHKVKTGRYEILGELVKEAIEYDEDNKNDKDAEDKDIQAYTLECKRTFFINEVEIPYHFNLFIYGDGYSTLTKKETVLEKMYWFVRGRFEENLLDDTEDNDSLDSINEQLASLGIREMDLTTIDEVISYVEDSIIDDAMVEALNKLLDAAE</sequence>
<dbReference type="GeneID" id="60254945"/>
<gene>
    <name evidence="2" type="ORF">C8D84_10525</name>
</gene>
<dbReference type="AlphaFoldDB" id="A0A2V2A5V4"/>
<protein>
    <submittedName>
        <fullName evidence="2">Uncharacterized protein</fullName>
    </submittedName>
</protein>
<feature type="region of interest" description="Disordered" evidence="1">
    <location>
        <begin position="1"/>
        <end position="26"/>
    </location>
</feature>
<proteinExistence type="predicted"/>
<name>A0A2V2A5V4_PSYIM</name>
<organism evidence="2 3">
    <name type="scientific">Psychrobacter immobilis</name>
    <dbReference type="NCBI Taxonomy" id="498"/>
    <lineage>
        <taxon>Bacteria</taxon>
        <taxon>Pseudomonadati</taxon>
        <taxon>Pseudomonadota</taxon>
        <taxon>Gammaproteobacteria</taxon>
        <taxon>Moraxellales</taxon>
        <taxon>Moraxellaceae</taxon>
        <taxon>Psychrobacter</taxon>
    </lineage>
</organism>
<comment type="caution">
    <text evidence="2">The sequence shown here is derived from an EMBL/GenBank/DDBJ whole genome shotgun (WGS) entry which is preliminary data.</text>
</comment>
<keyword evidence="3" id="KW-1185">Reference proteome</keyword>